<dbReference type="Gene3D" id="2.60.120.10">
    <property type="entry name" value="Jelly Rolls"/>
    <property type="match status" value="1"/>
</dbReference>
<evidence type="ECO:0000313" key="2">
    <source>
        <dbReference type="EMBL" id="EIC30529.1"/>
    </source>
</evidence>
<dbReference type="Pfam" id="PF07883">
    <property type="entry name" value="Cupin_2"/>
    <property type="match status" value="1"/>
</dbReference>
<proteinExistence type="predicted"/>
<dbReference type="EMBL" id="CM001475">
    <property type="protein sequence ID" value="EIC30529.1"/>
    <property type="molecule type" value="Genomic_DNA"/>
</dbReference>
<keyword evidence="3" id="KW-1185">Reference proteome</keyword>
<dbReference type="SUPFAM" id="SSF51182">
    <property type="entry name" value="RmlC-like cupins"/>
    <property type="match status" value="1"/>
</dbReference>
<dbReference type="eggNOG" id="COG1917">
    <property type="taxonomic scope" value="Bacteria"/>
</dbReference>
<evidence type="ECO:0000313" key="3">
    <source>
        <dbReference type="Proteomes" id="UP000005090"/>
    </source>
</evidence>
<gene>
    <name evidence="2" type="ORF">Metal_2840</name>
</gene>
<dbReference type="PANTHER" id="PTHR38599">
    <property type="entry name" value="CUPIN DOMAIN PROTEIN (AFU_ORTHOLOGUE AFUA_3G13620)"/>
    <property type="match status" value="1"/>
</dbReference>
<dbReference type="RefSeq" id="WP_005373181.1">
    <property type="nucleotide sequence ID" value="NZ_CM001475.1"/>
</dbReference>
<reference evidence="2" key="1">
    <citation type="journal article" date="2013" name="Genome Announc.">
        <title>Genome Sequence of the Obligate Gammaproteobacterial Methanotroph Methylomicrobium album Strain BG8.</title>
        <authorList>
            <person name="Kits K.D."/>
            <person name="Kalyuzhnaya M.G."/>
            <person name="Klotz M.G."/>
            <person name="Jetten M.S."/>
            <person name="Op den Camp H.J."/>
            <person name="Vuilleumier S."/>
            <person name="Bringel F."/>
            <person name="Dispirito A.A."/>
            <person name="Murrell J.C."/>
            <person name="Bruce D."/>
            <person name="Cheng J.F."/>
            <person name="Copeland A."/>
            <person name="Goodwin L."/>
            <person name="Hauser L."/>
            <person name="Lajus A."/>
            <person name="Land M.L."/>
            <person name="Lapidus A."/>
            <person name="Lucas S."/>
            <person name="Medigue C."/>
            <person name="Pitluck S."/>
            <person name="Woyke T."/>
            <person name="Zeytun A."/>
            <person name="Stein L.Y."/>
        </authorList>
    </citation>
    <scope>NUCLEOTIDE SEQUENCE [LARGE SCALE GENOMIC DNA]</scope>
    <source>
        <strain evidence="2">BG8</strain>
    </source>
</reference>
<dbReference type="HOGENOM" id="CLU_159305_0_0_6"/>
<dbReference type="InterPro" id="IPR014710">
    <property type="entry name" value="RmlC-like_jellyroll"/>
</dbReference>
<dbReference type="Proteomes" id="UP000005090">
    <property type="component" value="Chromosome"/>
</dbReference>
<dbReference type="PANTHER" id="PTHR38599:SF1">
    <property type="entry name" value="CUPIN DOMAIN PROTEIN (AFU_ORTHOLOGUE AFUA_3G13620)"/>
    <property type="match status" value="1"/>
</dbReference>
<organism evidence="2 3">
    <name type="scientific">Methylomicrobium album BG8</name>
    <dbReference type="NCBI Taxonomy" id="686340"/>
    <lineage>
        <taxon>Bacteria</taxon>
        <taxon>Pseudomonadati</taxon>
        <taxon>Pseudomonadota</taxon>
        <taxon>Gammaproteobacteria</taxon>
        <taxon>Methylococcales</taxon>
        <taxon>Methylococcaceae</taxon>
        <taxon>Methylomicrobium</taxon>
    </lineage>
</organism>
<dbReference type="InterPro" id="IPR011051">
    <property type="entry name" value="RmlC_Cupin_sf"/>
</dbReference>
<dbReference type="InterPro" id="IPR013096">
    <property type="entry name" value="Cupin_2"/>
</dbReference>
<dbReference type="AlphaFoldDB" id="H8GL48"/>
<name>H8GL48_METAL</name>
<accession>H8GL48</accession>
<evidence type="ECO:0000259" key="1">
    <source>
        <dbReference type="Pfam" id="PF07883"/>
    </source>
</evidence>
<protein>
    <recommendedName>
        <fullName evidence="1">Cupin type-2 domain-containing protein</fullName>
    </recommendedName>
</protein>
<dbReference type="STRING" id="686340.Metal_2840"/>
<feature type="domain" description="Cupin type-2" evidence="1">
    <location>
        <begin position="57"/>
        <end position="121"/>
    </location>
</feature>
<sequence>MTTEIASRIAASLIPAFLLIGAGGPALAKENADIQRTVLLQQQVTLPSPNVNGRVIRVNFPVGFKTPRHTHEGQGPRYVVKGTLQVVEGDKTGIYSAGEVFWETGQSMTVENIGGEPAELIIFEMGKGH</sequence>